<dbReference type="WBParaSite" id="GPUH_0002306301-mRNA-1">
    <property type="protein sequence ID" value="GPUH_0002306301-mRNA-1"/>
    <property type="gene ID" value="GPUH_0002306301"/>
</dbReference>
<accession>A0A183EPZ4</accession>
<name>A0A183EPZ4_9BILA</name>
<dbReference type="InterPro" id="IPR019534">
    <property type="entry name" value="DUF2452"/>
</dbReference>
<dbReference type="PANTHER" id="PTHR14553">
    <property type="entry name" value="UNCHARACTERIZED PROTEIN C1ORF50"/>
    <property type="match status" value="1"/>
</dbReference>
<dbReference type="Pfam" id="PF10504">
    <property type="entry name" value="DUF2452"/>
    <property type="match status" value="1"/>
</dbReference>
<sequence length="168" mass="19259">LAEKVRESHDFQAEEVLLEAERDTDLHNVPCNFQKVPGSLYHLYRRPDGTRFFSIISPAEWGDSNKNHHIGTFRKLSKGTDCCYSIPWSINSQDSPGHRCGLVLGCLQMLNYDLPCTECGRIVIKRKITLEADRSWTREEDMGARTEELNTLNDVLSHQQHLTSITEK</sequence>
<organism evidence="1">
    <name type="scientific">Gongylonema pulchrum</name>
    <dbReference type="NCBI Taxonomy" id="637853"/>
    <lineage>
        <taxon>Eukaryota</taxon>
        <taxon>Metazoa</taxon>
        <taxon>Ecdysozoa</taxon>
        <taxon>Nematoda</taxon>
        <taxon>Chromadorea</taxon>
        <taxon>Rhabditida</taxon>
        <taxon>Spirurina</taxon>
        <taxon>Spiruromorpha</taxon>
        <taxon>Spiruroidea</taxon>
        <taxon>Gongylonematidae</taxon>
        <taxon>Gongylonema</taxon>
    </lineage>
</organism>
<proteinExistence type="predicted"/>
<dbReference type="PANTHER" id="PTHR14553:SF1">
    <property type="entry name" value="SIMILAR TO CHROMOSOME 1 OPEN READING FRAME 50"/>
    <property type="match status" value="1"/>
</dbReference>
<dbReference type="AlphaFoldDB" id="A0A183EPZ4"/>
<evidence type="ECO:0000313" key="1">
    <source>
        <dbReference type="WBParaSite" id="GPUH_0002306301-mRNA-1"/>
    </source>
</evidence>
<protein>
    <submittedName>
        <fullName evidence="1">Calpain_III domain-containing protein</fullName>
    </submittedName>
</protein>
<reference evidence="1" key="1">
    <citation type="submission" date="2016-06" db="UniProtKB">
        <authorList>
            <consortium name="WormBaseParasite"/>
        </authorList>
    </citation>
    <scope>IDENTIFICATION</scope>
</reference>